<evidence type="ECO:0000313" key="2">
    <source>
        <dbReference type="Proteomes" id="UP000269396"/>
    </source>
</evidence>
<protein>
    <submittedName>
        <fullName evidence="1">Uncharacterized protein</fullName>
    </submittedName>
</protein>
<dbReference type="Proteomes" id="UP000269396">
    <property type="component" value="Unassembled WGS sequence"/>
</dbReference>
<reference evidence="1 2" key="1">
    <citation type="submission" date="2018-11" db="EMBL/GenBank/DDBJ databases">
        <authorList>
            <consortium name="Pathogen Informatics"/>
        </authorList>
    </citation>
    <scope>NUCLEOTIDE SEQUENCE [LARGE SCALE GENOMIC DNA]</scope>
    <source>
        <strain>Denwood</strain>
        <strain evidence="2">Zambia</strain>
    </source>
</reference>
<name>A0A183PNW7_9TREM</name>
<gene>
    <name evidence="1" type="ORF">SMTD_LOCUS16052</name>
</gene>
<keyword evidence="2" id="KW-1185">Reference proteome</keyword>
<evidence type="ECO:0000313" key="1">
    <source>
        <dbReference type="EMBL" id="VDP70251.1"/>
    </source>
</evidence>
<sequence>MFFFFQLFQCLFYWLIYLFPFIYFYFSGKRSSIYGINSLADDEYD</sequence>
<dbReference type="EMBL" id="UZAL01036656">
    <property type="protein sequence ID" value="VDP70251.1"/>
    <property type="molecule type" value="Genomic_DNA"/>
</dbReference>
<accession>A0A183PNW7</accession>
<proteinExistence type="predicted"/>
<dbReference type="AlphaFoldDB" id="A0A183PNW7"/>
<organism evidence="1 2">
    <name type="scientific">Schistosoma mattheei</name>
    <dbReference type="NCBI Taxonomy" id="31246"/>
    <lineage>
        <taxon>Eukaryota</taxon>
        <taxon>Metazoa</taxon>
        <taxon>Spiralia</taxon>
        <taxon>Lophotrochozoa</taxon>
        <taxon>Platyhelminthes</taxon>
        <taxon>Trematoda</taxon>
        <taxon>Digenea</taxon>
        <taxon>Strigeidida</taxon>
        <taxon>Schistosomatoidea</taxon>
        <taxon>Schistosomatidae</taxon>
        <taxon>Schistosoma</taxon>
    </lineage>
</organism>